<evidence type="ECO:0000256" key="1">
    <source>
        <dbReference type="SAM" id="MobiDB-lite"/>
    </source>
</evidence>
<name>A0ABP7A0L5_9ACTN</name>
<feature type="compositionally biased region" description="Basic and acidic residues" evidence="1">
    <location>
        <begin position="269"/>
        <end position="279"/>
    </location>
</feature>
<evidence type="ECO:0000313" key="2">
    <source>
        <dbReference type="EMBL" id="GAA3622268.1"/>
    </source>
</evidence>
<feature type="compositionally biased region" description="Gly residues" evidence="1">
    <location>
        <begin position="248"/>
        <end position="259"/>
    </location>
</feature>
<dbReference type="EMBL" id="BAAAZO010000009">
    <property type="protein sequence ID" value="GAA3622268.1"/>
    <property type="molecule type" value="Genomic_DNA"/>
</dbReference>
<evidence type="ECO:0000313" key="3">
    <source>
        <dbReference type="Proteomes" id="UP001501074"/>
    </source>
</evidence>
<proteinExistence type="predicted"/>
<feature type="region of interest" description="Disordered" evidence="1">
    <location>
        <begin position="246"/>
        <end position="283"/>
    </location>
</feature>
<sequence length="350" mass="38414">MAPRVVQVLVHHLDEHRGETVDGPQWTAQVVRDRVAERLQLLVLALQLFHHRRPGLRDLCVGPGLCGLDLLTQQALPDLPVLVLDLLALELSPDPGQQHPRVGRAAHVVVGPRVERVDHGLALIVVTDDDQRDVPYPGRGLHLAAHVQAVGPVVLQLDQDAVAPLERQQFQCLLPGLGLHHVETLTPQVFRVLGQCRDADRDDLLEPLQARRVHRRQGHGRLPQRRGQLGQHHVVVGPDLHERVRPGVQGGQLGPGVVGGREQQAGDSAQRRVQPDPADHGGPVDVRQHGIDQHRVGSAHRRVPQPGQPGFGLEHLVTAALQQVREPVAYLRVVVDDQHPHHVIGGLRLG</sequence>
<organism evidence="2 3">
    <name type="scientific">Kineosporia mesophila</name>
    <dbReference type="NCBI Taxonomy" id="566012"/>
    <lineage>
        <taxon>Bacteria</taxon>
        <taxon>Bacillati</taxon>
        <taxon>Actinomycetota</taxon>
        <taxon>Actinomycetes</taxon>
        <taxon>Kineosporiales</taxon>
        <taxon>Kineosporiaceae</taxon>
        <taxon>Kineosporia</taxon>
    </lineage>
</organism>
<dbReference type="Proteomes" id="UP001501074">
    <property type="component" value="Unassembled WGS sequence"/>
</dbReference>
<keyword evidence="3" id="KW-1185">Reference proteome</keyword>
<reference evidence="3" key="1">
    <citation type="journal article" date="2019" name="Int. J. Syst. Evol. Microbiol.">
        <title>The Global Catalogue of Microorganisms (GCM) 10K type strain sequencing project: providing services to taxonomists for standard genome sequencing and annotation.</title>
        <authorList>
            <consortium name="The Broad Institute Genomics Platform"/>
            <consortium name="The Broad Institute Genome Sequencing Center for Infectious Disease"/>
            <person name="Wu L."/>
            <person name="Ma J."/>
        </authorList>
    </citation>
    <scope>NUCLEOTIDE SEQUENCE [LARGE SCALE GENOMIC DNA]</scope>
    <source>
        <strain evidence="3">JCM 16902</strain>
    </source>
</reference>
<accession>A0ABP7A0L5</accession>
<comment type="caution">
    <text evidence="2">The sequence shown here is derived from an EMBL/GenBank/DDBJ whole genome shotgun (WGS) entry which is preliminary data.</text>
</comment>
<gene>
    <name evidence="2" type="ORF">GCM10022223_43970</name>
</gene>
<protein>
    <submittedName>
        <fullName evidence="2">Uncharacterized protein</fullName>
    </submittedName>
</protein>